<accession>A0ABS4ZZ49</accession>
<name>A0ABS4ZZ49_9MYCO</name>
<comment type="caution">
    <text evidence="1">The sequence shown here is derived from an EMBL/GenBank/DDBJ whole genome shotgun (WGS) entry which is preliminary data.</text>
</comment>
<sequence length="324" mass="34070">MTNNPFAGRPAGTMSVTIDTPYVGQGVGQGTAVVMHGVAIGEVTEVTSLTGGGLRLTADLQVTPVAGLTDTVGVDFRPINYFGVTGVNLLAGTGGEALRDGMQITTVPQGNFTLQALLSRLGEVSTGVLTPQLVSVVERATRYTDALNPLIETALIAANSVAQVQTVSTERLLANATGVSVVFPSTVDSMMNAGNSFLHDDANWERRTHADYTDEEWNNLFLPTLELASGGLFADIGKLESSHIRELLPVTDTVKALTDVVPPLIRPEGFAQTLTELRTRFERLYGGTPEQRALQVRIVLDSLPGVAAPLGALRATSTTAPGGS</sequence>
<dbReference type="EMBL" id="JAGIOP010000002">
    <property type="protein sequence ID" value="MBP2454790.1"/>
    <property type="molecule type" value="Genomic_DNA"/>
</dbReference>
<evidence type="ECO:0000313" key="1">
    <source>
        <dbReference type="EMBL" id="MBP2454790.1"/>
    </source>
</evidence>
<proteinExistence type="predicted"/>
<protein>
    <recommendedName>
        <fullName evidence="3">Mammalian cell entry related domain protein</fullName>
    </recommendedName>
</protein>
<evidence type="ECO:0000313" key="2">
    <source>
        <dbReference type="Proteomes" id="UP000694460"/>
    </source>
</evidence>
<keyword evidence="2" id="KW-1185">Reference proteome</keyword>
<dbReference type="Proteomes" id="UP000694460">
    <property type="component" value="Unassembled WGS sequence"/>
</dbReference>
<gene>
    <name evidence="1" type="ORF">JOF57_004703</name>
</gene>
<reference evidence="1 2" key="1">
    <citation type="submission" date="2021-03" db="EMBL/GenBank/DDBJ databases">
        <title>Sequencing the genomes of 1000 actinobacteria strains.</title>
        <authorList>
            <person name="Klenk H.-P."/>
        </authorList>
    </citation>
    <scope>NUCLEOTIDE SEQUENCE [LARGE SCALE GENOMIC DNA]</scope>
    <source>
        <strain evidence="1 2">DSM 46713</strain>
    </source>
</reference>
<evidence type="ECO:0008006" key="3">
    <source>
        <dbReference type="Google" id="ProtNLM"/>
    </source>
</evidence>
<organism evidence="1 2">
    <name type="scientific">Mycolicibacterium lutetiense</name>
    <dbReference type="NCBI Taxonomy" id="1641992"/>
    <lineage>
        <taxon>Bacteria</taxon>
        <taxon>Bacillati</taxon>
        <taxon>Actinomycetota</taxon>
        <taxon>Actinomycetes</taxon>
        <taxon>Mycobacteriales</taxon>
        <taxon>Mycobacteriaceae</taxon>
        <taxon>Mycolicibacterium</taxon>
    </lineage>
</organism>